<feature type="compositionally biased region" description="Polar residues" evidence="1">
    <location>
        <begin position="49"/>
        <end position="62"/>
    </location>
</feature>
<feature type="region of interest" description="Disordered" evidence="1">
    <location>
        <begin position="1"/>
        <end position="20"/>
    </location>
</feature>
<evidence type="ECO:0000313" key="3">
    <source>
        <dbReference type="Proteomes" id="UP000054244"/>
    </source>
</evidence>
<feature type="compositionally biased region" description="Low complexity" evidence="1">
    <location>
        <begin position="1"/>
        <end position="12"/>
    </location>
</feature>
<dbReference type="AlphaFoldDB" id="A0A091NSR4"/>
<feature type="region of interest" description="Disordered" evidence="1">
    <location>
        <begin position="227"/>
        <end position="284"/>
    </location>
</feature>
<dbReference type="GO" id="GO:0005886">
    <property type="term" value="C:plasma membrane"/>
    <property type="evidence" value="ECO:0007669"/>
    <property type="project" value="TreeGrafter"/>
</dbReference>
<feature type="compositionally biased region" description="Low complexity" evidence="1">
    <location>
        <begin position="126"/>
        <end position="143"/>
    </location>
</feature>
<feature type="compositionally biased region" description="Low complexity" evidence="1">
    <location>
        <begin position="80"/>
        <end position="94"/>
    </location>
</feature>
<feature type="non-terminal residue" evidence="2">
    <location>
        <position position="1"/>
    </location>
</feature>
<dbReference type="GO" id="GO:0043548">
    <property type="term" value="F:phosphatidylinositol 3-kinase binding"/>
    <property type="evidence" value="ECO:0007669"/>
    <property type="project" value="TreeGrafter"/>
</dbReference>
<accession>A0A091NSR4</accession>
<dbReference type="PANTHER" id="PTHR10614:SF7">
    <property type="entry name" value="INSULIN RECEPTOR SUBSTRATE 2"/>
    <property type="match status" value="1"/>
</dbReference>
<dbReference type="InterPro" id="IPR039011">
    <property type="entry name" value="IRS"/>
</dbReference>
<keyword evidence="2" id="KW-0675">Receptor</keyword>
<organism evidence="2 3">
    <name type="scientific">Apaloderma vittatum</name>
    <name type="common">Bar-tailed trogon</name>
    <dbReference type="NCBI Taxonomy" id="57397"/>
    <lineage>
        <taxon>Eukaryota</taxon>
        <taxon>Metazoa</taxon>
        <taxon>Chordata</taxon>
        <taxon>Craniata</taxon>
        <taxon>Vertebrata</taxon>
        <taxon>Euteleostomi</taxon>
        <taxon>Archelosauria</taxon>
        <taxon>Archosauria</taxon>
        <taxon>Dinosauria</taxon>
        <taxon>Saurischia</taxon>
        <taxon>Theropoda</taxon>
        <taxon>Coelurosauria</taxon>
        <taxon>Aves</taxon>
        <taxon>Neognathae</taxon>
        <taxon>Neoaves</taxon>
        <taxon>Telluraves</taxon>
        <taxon>Coraciimorphae</taxon>
        <taxon>Trogoniformes</taxon>
        <taxon>Trogonidae</taxon>
        <taxon>Apaloderma</taxon>
    </lineage>
</organism>
<reference evidence="2 3" key="1">
    <citation type="submission" date="2014-04" db="EMBL/GenBank/DDBJ databases">
        <title>Genome evolution of avian class.</title>
        <authorList>
            <person name="Zhang G."/>
            <person name="Li C."/>
        </authorList>
    </citation>
    <scope>NUCLEOTIDE SEQUENCE [LARGE SCALE GENOMIC DNA]</scope>
    <source>
        <strain evidence="2">BGI_N311</strain>
    </source>
</reference>
<dbReference type="PANTHER" id="PTHR10614">
    <property type="entry name" value="INSULIN RECEPTOR SUBSTRATE"/>
    <property type="match status" value="1"/>
</dbReference>
<dbReference type="GO" id="GO:0005158">
    <property type="term" value="F:insulin receptor binding"/>
    <property type="evidence" value="ECO:0007669"/>
    <property type="project" value="InterPro"/>
</dbReference>
<protein>
    <submittedName>
        <fullName evidence="2">Insulin receptor substrate 2</fullName>
    </submittedName>
</protein>
<dbReference type="GO" id="GO:0008286">
    <property type="term" value="P:insulin receptor signaling pathway"/>
    <property type="evidence" value="ECO:0007669"/>
    <property type="project" value="InterPro"/>
</dbReference>
<evidence type="ECO:0000256" key="1">
    <source>
        <dbReference type="SAM" id="MobiDB-lite"/>
    </source>
</evidence>
<proteinExistence type="predicted"/>
<feature type="region of interest" description="Disordered" evidence="1">
    <location>
        <begin position="41"/>
        <end position="144"/>
    </location>
</feature>
<dbReference type="Proteomes" id="UP000054244">
    <property type="component" value="Unassembled WGS sequence"/>
</dbReference>
<evidence type="ECO:0000313" key="2">
    <source>
        <dbReference type="EMBL" id="KFP82510.1"/>
    </source>
</evidence>
<dbReference type="GO" id="GO:0005829">
    <property type="term" value="C:cytosol"/>
    <property type="evidence" value="ECO:0007669"/>
    <property type="project" value="TreeGrafter"/>
</dbReference>
<feature type="region of interest" description="Disordered" evidence="1">
    <location>
        <begin position="156"/>
        <end position="193"/>
    </location>
</feature>
<feature type="compositionally biased region" description="Polar residues" evidence="1">
    <location>
        <begin position="112"/>
        <end position="125"/>
    </location>
</feature>
<name>A0A091NSR4_APAVI</name>
<gene>
    <name evidence="2" type="ORF">N311_01915</name>
</gene>
<feature type="compositionally biased region" description="Low complexity" evidence="1">
    <location>
        <begin position="236"/>
        <end position="251"/>
    </location>
</feature>
<keyword evidence="3" id="KW-1185">Reference proteome</keyword>
<sequence>EPPKSSCYSCSSLPRSYKSQGLAKDSDQYVFMNSPGRMIPEEAVCGAGQSPTTPFAPSSHTVPSPLRHSRTESSLSQRYSPASLPADSPASSLGSGTGQRRSPLSDYMNIDFGSQSPSQSGTVSVGSLEALSPGSSSSTSQPEGRYLKAAVGVACSSSPSDGGDYTEMTFGMATTPPQPIVQKPESARVTSPTAGVKRLTLSGVEAFILSSPPPDPNRGAKVIRADPQGCRRHSSETFSSTTTVTPVSPSFAHNPKRHNSASVENVSLRKSEGLEEEQGSSPMCRETSAGFQNGLNYIAIDVVDGTLASCDKARSKARHVLNGGISGVEMSAYASIDFLSHNLKEASAVKGE</sequence>
<dbReference type="EMBL" id="KL374024">
    <property type="protein sequence ID" value="KFP82510.1"/>
    <property type="molecule type" value="Genomic_DNA"/>
</dbReference>
<feature type="non-terminal residue" evidence="2">
    <location>
        <position position="352"/>
    </location>
</feature>